<name>A0A2P6TM33_CHLSO</name>
<keyword evidence="1" id="KW-0378">Hydrolase</keyword>
<keyword evidence="1" id="KW-0645">Protease</keyword>
<evidence type="ECO:0000313" key="1">
    <source>
        <dbReference type="EMBL" id="PRW45400.1"/>
    </source>
</evidence>
<reference evidence="1 2" key="1">
    <citation type="journal article" date="2018" name="Plant J.">
        <title>Genome sequences of Chlorella sorokiniana UTEX 1602 and Micractinium conductrix SAG 241.80: implications to maltose excretion by a green alga.</title>
        <authorList>
            <person name="Arriola M.B."/>
            <person name="Velmurugan N."/>
            <person name="Zhang Y."/>
            <person name="Plunkett M.H."/>
            <person name="Hondzo H."/>
            <person name="Barney B.M."/>
        </authorList>
    </citation>
    <scope>NUCLEOTIDE SEQUENCE [LARGE SCALE GENOMIC DNA]</scope>
    <source>
        <strain evidence="2">UTEX 1602</strain>
    </source>
</reference>
<evidence type="ECO:0000313" key="2">
    <source>
        <dbReference type="Proteomes" id="UP000239899"/>
    </source>
</evidence>
<organism evidence="1 2">
    <name type="scientific">Chlorella sorokiniana</name>
    <name type="common">Freshwater green alga</name>
    <dbReference type="NCBI Taxonomy" id="3076"/>
    <lineage>
        <taxon>Eukaryota</taxon>
        <taxon>Viridiplantae</taxon>
        <taxon>Chlorophyta</taxon>
        <taxon>core chlorophytes</taxon>
        <taxon>Trebouxiophyceae</taxon>
        <taxon>Chlorellales</taxon>
        <taxon>Chlorellaceae</taxon>
        <taxon>Chlorella clade</taxon>
        <taxon>Chlorella</taxon>
    </lineage>
</organism>
<dbReference type="AlphaFoldDB" id="A0A2P6TM33"/>
<gene>
    <name evidence="1" type="ORF">C2E21_5940</name>
</gene>
<dbReference type="EMBL" id="LHPG02000011">
    <property type="protein sequence ID" value="PRW45400.1"/>
    <property type="molecule type" value="Genomic_DNA"/>
</dbReference>
<comment type="caution">
    <text evidence="1">The sequence shown here is derived from an EMBL/GenBank/DDBJ whole genome shotgun (WGS) entry which is preliminary data.</text>
</comment>
<dbReference type="Proteomes" id="UP000239899">
    <property type="component" value="Unassembled WGS sequence"/>
</dbReference>
<keyword evidence="1" id="KW-0121">Carboxypeptidase</keyword>
<proteinExistence type="predicted"/>
<dbReference type="GO" id="GO:0004180">
    <property type="term" value="F:carboxypeptidase activity"/>
    <property type="evidence" value="ECO:0007669"/>
    <property type="project" value="UniProtKB-KW"/>
</dbReference>
<accession>A0A2P6TM33</accession>
<dbReference type="OrthoDB" id="514929at2759"/>
<keyword evidence="2" id="KW-1185">Reference proteome</keyword>
<sequence>MAADWAGLHPPLLQSVLMHVMDHQVLQLPTYLAAGTAEAAAVRRQQAAIAAFALVCRQWRQAAAAALQQCAWAVAVQRAAGSAASALPSQLEPLAVASLDLRRLTWSESGGSSAAEALLLSRAFRSRSSGCLRCAVGIPERLCAELASGFPALDTVGLSEDYDSTDAHKHHSAPMQLAPLAALSQLRTLQLELGIVELAAVPPQVRQLQLTEIDRLVLPRVAGASIADRLLAAAATQGLDLIALEAASGCIVFEEANHAPMELELSHLARLLASSAGSSWRVQLSMRSDAALQQQRACLAVTSTGGGGGGKGE</sequence>
<protein>
    <submittedName>
        <fullName evidence="1">Glutamate carboxypeptidase</fullName>
    </submittedName>
</protein>